<accession>A0A231V076</accession>
<evidence type="ECO:0008006" key="4">
    <source>
        <dbReference type="Google" id="ProtNLM"/>
    </source>
</evidence>
<dbReference type="SUPFAM" id="SSF102588">
    <property type="entry name" value="LmbE-like"/>
    <property type="match status" value="1"/>
</dbReference>
<keyword evidence="3" id="KW-1185">Reference proteome</keyword>
<comment type="caution">
    <text evidence="2">The sequence shown here is derived from an EMBL/GenBank/DDBJ whole genome shotgun (WGS) entry which is preliminary data.</text>
</comment>
<proteinExistence type="predicted"/>
<evidence type="ECO:0000256" key="1">
    <source>
        <dbReference type="SAM" id="MobiDB-lite"/>
    </source>
</evidence>
<dbReference type="InterPro" id="IPR024078">
    <property type="entry name" value="LmbE-like_dom_sf"/>
</dbReference>
<dbReference type="PANTHER" id="PTHR12993">
    <property type="entry name" value="N-ACETYLGLUCOSAMINYL-PHOSPHATIDYLINOSITOL DE-N-ACETYLASE-RELATED"/>
    <property type="match status" value="1"/>
</dbReference>
<evidence type="ECO:0000313" key="3">
    <source>
        <dbReference type="Proteomes" id="UP000215405"/>
    </source>
</evidence>
<dbReference type="GO" id="GO:0016811">
    <property type="term" value="F:hydrolase activity, acting on carbon-nitrogen (but not peptide) bonds, in linear amides"/>
    <property type="evidence" value="ECO:0007669"/>
    <property type="project" value="TreeGrafter"/>
</dbReference>
<dbReference type="AlphaFoldDB" id="A0A231V076"/>
<name>A0A231V076_9HYPH</name>
<sequence length="253" mass="28872">MPFRAGSRHVYPPTRPRCAVRQSRKSRRQRSARSLAMKGIDLNGVRHAVIVAPHSDDETIAAFHLICALRRRGARVDIVVVTDGSASHRNSASWPKPRLVAERRRETMRAMAMAGVPRDRIEFLGLPDGGLRSLDRRQIETALVGLRQRPEPDLLIVPSVFDDHPDHRVVARLCERAWPKCVKRLHYIVWPDRQNEARPSYCDLAIAGCPLRKRLVMRRYRTQTGIITDDPAGFSLMPPMLTRMCRSHEHFAS</sequence>
<protein>
    <recommendedName>
        <fullName evidence="4">PIG-L family deacetylase</fullName>
    </recommendedName>
</protein>
<organism evidence="2 3">
    <name type="scientific">Notoacmeibacter marinus</name>
    <dbReference type="NCBI Taxonomy" id="1876515"/>
    <lineage>
        <taxon>Bacteria</taxon>
        <taxon>Pseudomonadati</taxon>
        <taxon>Pseudomonadota</taxon>
        <taxon>Alphaproteobacteria</taxon>
        <taxon>Hyphomicrobiales</taxon>
        <taxon>Notoacmeibacteraceae</taxon>
        <taxon>Notoacmeibacter</taxon>
    </lineage>
</organism>
<dbReference type="EMBL" id="NBYO01000001">
    <property type="protein sequence ID" value="OXT01615.1"/>
    <property type="molecule type" value="Genomic_DNA"/>
</dbReference>
<evidence type="ECO:0000313" key="2">
    <source>
        <dbReference type="EMBL" id="OXT01615.1"/>
    </source>
</evidence>
<reference evidence="3" key="1">
    <citation type="journal article" date="2017" name="Int. J. Syst. Evol. Microbiol.">
        <title>Notoacmeibacter marinus gen. nov., sp. nov., isolated from the gut of a limpet and proposal of Notoacmeibacteraceae fam. nov. in the order Rhizobiales of the class Alphaproteobacteria.</title>
        <authorList>
            <person name="Huang Z."/>
            <person name="Guo F."/>
            <person name="Lai Q."/>
        </authorList>
    </citation>
    <scope>NUCLEOTIDE SEQUENCE [LARGE SCALE GENOMIC DNA]</scope>
    <source>
        <strain evidence="3">XMTR2A4</strain>
    </source>
</reference>
<feature type="compositionally biased region" description="Basic residues" evidence="1">
    <location>
        <begin position="22"/>
        <end position="31"/>
    </location>
</feature>
<gene>
    <name evidence="2" type="ORF">B7H23_01180</name>
</gene>
<dbReference type="Gene3D" id="3.40.50.10320">
    <property type="entry name" value="LmbE-like"/>
    <property type="match status" value="1"/>
</dbReference>
<dbReference type="InterPro" id="IPR003737">
    <property type="entry name" value="GlcNAc_PI_deacetylase-related"/>
</dbReference>
<dbReference type="Proteomes" id="UP000215405">
    <property type="component" value="Unassembled WGS sequence"/>
</dbReference>
<dbReference type="PANTHER" id="PTHR12993:SF11">
    <property type="entry name" value="N-ACETYLGLUCOSAMINYL-PHOSPHATIDYLINOSITOL DE-N-ACETYLASE"/>
    <property type="match status" value="1"/>
</dbReference>
<dbReference type="Pfam" id="PF02585">
    <property type="entry name" value="PIG-L"/>
    <property type="match status" value="1"/>
</dbReference>
<feature type="region of interest" description="Disordered" evidence="1">
    <location>
        <begin position="1"/>
        <end position="31"/>
    </location>
</feature>